<dbReference type="PANTHER" id="PTHR30213">
    <property type="entry name" value="INNER MEMBRANE PROTEIN YHJD"/>
    <property type="match status" value="1"/>
</dbReference>
<dbReference type="InterPro" id="IPR017039">
    <property type="entry name" value="Virul_fac_BrkB"/>
</dbReference>
<dbReference type="PIRSF" id="PIRSF035875">
    <property type="entry name" value="RNase_BN"/>
    <property type="match status" value="1"/>
</dbReference>
<protein>
    <submittedName>
        <fullName evidence="7">YihY/virulence factor BrkB family protein</fullName>
    </submittedName>
</protein>
<evidence type="ECO:0000256" key="4">
    <source>
        <dbReference type="ARBA" id="ARBA00022989"/>
    </source>
</evidence>
<keyword evidence="4 6" id="KW-1133">Transmembrane helix</keyword>
<feature type="transmembrane region" description="Helical" evidence="6">
    <location>
        <begin position="241"/>
        <end position="258"/>
    </location>
</feature>
<feature type="transmembrane region" description="Helical" evidence="6">
    <location>
        <begin position="86"/>
        <end position="109"/>
    </location>
</feature>
<keyword evidence="8" id="KW-1185">Reference proteome</keyword>
<evidence type="ECO:0000256" key="2">
    <source>
        <dbReference type="ARBA" id="ARBA00022475"/>
    </source>
</evidence>
<evidence type="ECO:0000256" key="3">
    <source>
        <dbReference type="ARBA" id="ARBA00022692"/>
    </source>
</evidence>
<dbReference type="EMBL" id="JBHRTG010000019">
    <property type="protein sequence ID" value="MFC3165495.1"/>
    <property type="molecule type" value="Genomic_DNA"/>
</dbReference>
<dbReference type="RefSeq" id="WP_182308109.1">
    <property type="nucleotide sequence ID" value="NZ_CP059897.1"/>
</dbReference>
<evidence type="ECO:0000313" key="7">
    <source>
        <dbReference type="EMBL" id="MFC3165495.1"/>
    </source>
</evidence>
<gene>
    <name evidence="7" type="ORF">ACFOHV_19620</name>
</gene>
<evidence type="ECO:0000256" key="5">
    <source>
        <dbReference type="ARBA" id="ARBA00023136"/>
    </source>
</evidence>
<name>A0ABV7I971_9HYPH</name>
<feature type="transmembrane region" description="Helical" evidence="6">
    <location>
        <begin position="28"/>
        <end position="51"/>
    </location>
</feature>
<comment type="subcellular location">
    <subcellularLocation>
        <location evidence="1">Cell membrane</location>
        <topology evidence="1">Multi-pass membrane protein</topology>
    </subcellularLocation>
</comment>
<dbReference type="PANTHER" id="PTHR30213:SF1">
    <property type="entry name" value="INNER MEMBRANE PROTEIN YHJD"/>
    <property type="match status" value="1"/>
</dbReference>
<evidence type="ECO:0000256" key="1">
    <source>
        <dbReference type="ARBA" id="ARBA00004651"/>
    </source>
</evidence>
<evidence type="ECO:0000256" key="6">
    <source>
        <dbReference type="SAM" id="Phobius"/>
    </source>
</evidence>
<keyword evidence="2" id="KW-1003">Cell membrane</keyword>
<reference evidence="8" key="1">
    <citation type="journal article" date="2019" name="Int. J. Syst. Evol. Microbiol.">
        <title>The Global Catalogue of Microorganisms (GCM) 10K type strain sequencing project: providing services to taxonomists for standard genome sequencing and annotation.</title>
        <authorList>
            <consortium name="The Broad Institute Genomics Platform"/>
            <consortium name="The Broad Institute Genome Sequencing Center for Infectious Disease"/>
            <person name="Wu L."/>
            <person name="Ma J."/>
        </authorList>
    </citation>
    <scope>NUCLEOTIDE SEQUENCE [LARGE SCALE GENOMIC DNA]</scope>
    <source>
        <strain evidence="8">KCTC 52231</strain>
    </source>
</reference>
<sequence length="282" mass="29350">MFKFVSDIGKDAVAGWWSDRALSLGAAIAYYTAFSLAPMLLLVIAVAGLVFGRDAAQVAVVGELAKLIGHDGAALVERMIASASDIGSGIIGTLVGLGSFLVIATGALVEIQSALNIIWKAEQPSTMDGLLGFAKSRLLSFALIASIGFLLLVSLMLDAGLAAASNYMLGAFPGARLLWLVVNSALGLAFSVLFFALVFAILPSVRPTWTEIVAGALLSGVLFTFGKFVIGMVIARSGATSAYGASASIMTIMLWVYYSSQILLFGAEFGRACGRWTAADST</sequence>
<accession>A0ABV7I971</accession>
<feature type="transmembrane region" description="Helical" evidence="6">
    <location>
        <begin position="138"/>
        <end position="157"/>
    </location>
</feature>
<evidence type="ECO:0000313" key="8">
    <source>
        <dbReference type="Proteomes" id="UP001595647"/>
    </source>
</evidence>
<organism evidence="7 8">
    <name type="scientific">Ciceribacter thiooxidans</name>
    <dbReference type="NCBI Taxonomy" id="1969821"/>
    <lineage>
        <taxon>Bacteria</taxon>
        <taxon>Pseudomonadati</taxon>
        <taxon>Pseudomonadota</taxon>
        <taxon>Alphaproteobacteria</taxon>
        <taxon>Hyphomicrobiales</taxon>
        <taxon>Rhizobiaceae</taxon>
        <taxon>Ciceribacter</taxon>
    </lineage>
</organism>
<proteinExistence type="predicted"/>
<comment type="caution">
    <text evidence="7">The sequence shown here is derived from an EMBL/GenBank/DDBJ whole genome shotgun (WGS) entry which is preliminary data.</text>
</comment>
<dbReference type="Proteomes" id="UP001595647">
    <property type="component" value="Unassembled WGS sequence"/>
</dbReference>
<keyword evidence="3 6" id="KW-0812">Transmembrane</keyword>
<feature type="transmembrane region" description="Helical" evidence="6">
    <location>
        <begin position="214"/>
        <end position="235"/>
    </location>
</feature>
<keyword evidence="5 6" id="KW-0472">Membrane</keyword>
<dbReference type="Pfam" id="PF03631">
    <property type="entry name" value="Virul_fac_BrkB"/>
    <property type="match status" value="1"/>
</dbReference>
<feature type="transmembrane region" description="Helical" evidence="6">
    <location>
        <begin position="177"/>
        <end position="202"/>
    </location>
</feature>